<gene>
    <name evidence="1" type="ORF">A3B84_01485</name>
</gene>
<proteinExistence type="predicted"/>
<comment type="caution">
    <text evidence="1">The sequence shown here is derived from an EMBL/GenBank/DDBJ whole genome shotgun (WGS) entry which is preliminary data.</text>
</comment>
<sequence length="560" mass="66299">MKYESEKKICQNCKQDFTIEPDDFSFYEKIKVPSPTFCSECRLVRRLIWRNERSLHKRICALCGKSTIAVYSDKSSIIVYCNECWWSDKWNAMNYGVDFDSSKPFLAQLFDLMNRVPAVSRFGLYTSLVNSEYTNMVGYLKNCYLVTHSDFDEDCAYGSNLTNSKNCIDTYFVHKCESCYEITNCHKSYNIMFCVDCINCYNLLFCKNCTGCNDCFGCVNLVNKRYYIFNQSYTQDKYEEKLKEIYPSTHEKIDRAWIESKKPWIQYPQKYMHGIKNLNVSGDYVYNCKNVKNSYIAAKLEDSRYCMLITPGQTRSSNLYDFTHFGISSELVYESLQVGNQVSNIKFSWFAVTGTRNLEYCISAIGCNDCFGCVGLKKREYCIFNKQYSKEEYEILREKIIKHMQDMPYVDKKGRVYKYGEFFPMEASPFGYNETAHIYFPLTKEQVLERGYVWREPDKRKYVINEETKACEHEGKCMHNCSLAFRFIPYELQFYKKYNLPFPKLCFNCRHANRVAQTNSPKLWHRKCMNKECENEFETSYAPSRPEIIYCEKCYQQEVY</sequence>
<organism evidence="1 2">
    <name type="scientific">Candidatus Nomurabacteria bacterium RIFCSPHIGHO2_02_FULL_35_13</name>
    <dbReference type="NCBI Taxonomy" id="1801748"/>
    <lineage>
        <taxon>Bacteria</taxon>
        <taxon>Candidatus Nomuraibacteriota</taxon>
    </lineage>
</organism>
<name>A0A1F6VP13_9BACT</name>
<dbReference type="AlphaFoldDB" id="A0A1F6VP13"/>
<dbReference type="Proteomes" id="UP000177112">
    <property type="component" value="Unassembled WGS sequence"/>
</dbReference>
<reference evidence="1 2" key="1">
    <citation type="journal article" date="2016" name="Nat. Commun.">
        <title>Thousands of microbial genomes shed light on interconnected biogeochemical processes in an aquifer system.</title>
        <authorList>
            <person name="Anantharaman K."/>
            <person name="Brown C.T."/>
            <person name="Hug L.A."/>
            <person name="Sharon I."/>
            <person name="Castelle C.J."/>
            <person name="Probst A.J."/>
            <person name="Thomas B.C."/>
            <person name="Singh A."/>
            <person name="Wilkins M.J."/>
            <person name="Karaoz U."/>
            <person name="Brodie E.L."/>
            <person name="Williams K.H."/>
            <person name="Hubbard S.S."/>
            <person name="Banfield J.F."/>
        </authorList>
    </citation>
    <scope>NUCLEOTIDE SEQUENCE [LARGE SCALE GENOMIC DNA]</scope>
</reference>
<dbReference type="STRING" id="1801748.A3B84_01485"/>
<dbReference type="EMBL" id="MFTY01000016">
    <property type="protein sequence ID" value="OGI71185.1"/>
    <property type="molecule type" value="Genomic_DNA"/>
</dbReference>
<accession>A0A1F6VP13</accession>
<evidence type="ECO:0000313" key="1">
    <source>
        <dbReference type="EMBL" id="OGI71185.1"/>
    </source>
</evidence>
<protein>
    <recommendedName>
        <fullName evidence="3">Zinc-binding domain-containing protein</fullName>
    </recommendedName>
</protein>
<evidence type="ECO:0000313" key="2">
    <source>
        <dbReference type="Proteomes" id="UP000177112"/>
    </source>
</evidence>
<evidence type="ECO:0008006" key="3">
    <source>
        <dbReference type="Google" id="ProtNLM"/>
    </source>
</evidence>